<proteinExistence type="inferred from homology"/>
<dbReference type="PANTHER" id="PTHR41534:SF2">
    <property type="entry name" value="3-PHENYLPROPIONATE_CINNAMIC ACID DIOXYGENASE SUBUNIT BETA"/>
    <property type="match status" value="1"/>
</dbReference>
<comment type="caution">
    <text evidence="3">The sequence shown here is derived from an EMBL/GenBank/DDBJ whole genome shotgun (WGS) entry which is preliminary data.</text>
</comment>
<dbReference type="Pfam" id="PF00866">
    <property type="entry name" value="Ring_hydroxyl_B"/>
    <property type="match status" value="1"/>
</dbReference>
<evidence type="ECO:0000313" key="3">
    <source>
        <dbReference type="EMBL" id="MCH6170892.1"/>
    </source>
</evidence>
<protein>
    <submittedName>
        <fullName evidence="3">Aromatic-ring-hydroxylating dioxygenase subunit beta</fullName>
    </submittedName>
</protein>
<evidence type="ECO:0000256" key="2">
    <source>
        <dbReference type="ARBA" id="ARBA00023002"/>
    </source>
</evidence>
<dbReference type="Gene3D" id="3.10.450.50">
    <property type="match status" value="1"/>
</dbReference>
<dbReference type="GO" id="GO:0051213">
    <property type="term" value="F:dioxygenase activity"/>
    <property type="evidence" value="ECO:0007669"/>
    <property type="project" value="UniProtKB-KW"/>
</dbReference>
<keyword evidence="2" id="KW-0560">Oxidoreductase</keyword>
<sequence length="176" mass="20121">MSPLVISPDEAPAVASLAETTRADVEDLLVLEAELLDDWALDEWAGLYTPDARYVVPATDDRDGDPDHNLMLIDDDGLRLRSRVERLKSRKAHREYPHSNTRHLVSNIRLRAIEGDELLVTAAFAVFRYRNRQAVHYVGRYRYRLVVAGNRLMIRHKRVELDLTALRPANDVAIIL</sequence>
<accession>A0ABS9TQS2</accession>
<dbReference type="PANTHER" id="PTHR41534">
    <property type="entry name" value="BLR3401 PROTEIN"/>
    <property type="match status" value="1"/>
</dbReference>
<dbReference type="InterPro" id="IPR000391">
    <property type="entry name" value="Rng_hydr_dOase-bsu"/>
</dbReference>
<name>A0ABS9TQS2_9PSEU</name>
<keyword evidence="3" id="KW-0223">Dioxygenase</keyword>
<evidence type="ECO:0000256" key="1">
    <source>
        <dbReference type="ARBA" id="ARBA00009570"/>
    </source>
</evidence>
<gene>
    <name evidence="3" type="ORF">MMF94_34765</name>
</gene>
<dbReference type="SUPFAM" id="SSF54427">
    <property type="entry name" value="NTF2-like"/>
    <property type="match status" value="1"/>
</dbReference>
<dbReference type="InterPro" id="IPR032710">
    <property type="entry name" value="NTF2-like_dom_sf"/>
</dbReference>
<dbReference type="EMBL" id="JAKXMK010000037">
    <property type="protein sequence ID" value="MCH6170892.1"/>
    <property type="molecule type" value="Genomic_DNA"/>
</dbReference>
<dbReference type="RefSeq" id="WP_241041699.1">
    <property type="nucleotide sequence ID" value="NZ_BAAAJF010000017.1"/>
</dbReference>
<keyword evidence="4" id="KW-1185">Reference proteome</keyword>
<dbReference type="CDD" id="cd00667">
    <property type="entry name" value="ring_hydroxylating_dioxygenases_beta"/>
    <property type="match status" value="1"/>
</dbReference>
<reference evidence="3 4" key="1">
    <citation type="submission" date="2022-03" db="EMBL/GenBank/DDBJ databases">
        <title>Pseudonocardia alaer sp. nov., a novel actinomycete isolated from reed forest soil.</title>
        <authorList>
            <person name="Wang L."/>
        </authorList>
    </citation>
    <scope>NUCLEOTIDE SEQUENCE [LARGE SCALE GENOMIC DNA]</scope>
    <source>
        <strain evidence="3 4">Y-16303</strain>
    </source>
</reference>
<dbReference type="Proteomes" id="UP001299970">
    <property type="component" value="Unassembled WGS sequence"/>
</dbReference>
<comment type="similarity">
    <text evidence="1">Belongs to the bacterial ring-hydroxylating dioxygenase beta subunit family.</text>
</comment>
<organism evidence="3 4">
    <name type="scientific">Pseudonocardia alaniniphila</name>
    <dbReference type="NCBI Taxonomy" id="75291"/>
    <lineage>
        <taxon>Bacteria</taxon>
        <taxon>Bacillati</taxon>
        <taxon>Actinomycetota</taxon>
        <taxon>Actinomycetes</taxon>
        <taxon>Pseudonocardiales</taxon>
        <taxon>Pseudonocardiaceae</taxon>
        <taxon>Pseudonocardia</taxon>
    </lineage>
</organism>
<evidence type="ECO:0000313" key="4">
    <source>
        <dbReference type="Proteomes" id="UP001299970"/>
    </source>
</evidence>